<evidence type="ECO:0000256" key="1">
    <source>
        <dbReference type="SAM" id="MobiDB-lite"/>
    </source>
</evidence>
<evidence type="ECO:0000313" key="3">
    <source>
        <dbReference type="Proteomes" id="UP000734854"/>
    </source>
</evidence>
<gene>
    <name evidence="2" type="ORF">ZIOFF_068529</name>
</gene>
<feature type="compositionally biased region" description="Low complexity" evidence="1">
    <location>
        <begin position="30"/>
        <end position="42"/>
    </location>
</feature>
<dbReference type="AlphaFoldDB" id="A0A8J5CH31"/>
<dbReference type="Proteomes" id="UP000734854">
    <property type="component" value="Unassembled WGS sequence"/>
</dbReference>
<dbReference type="EMBL" id="JACMSC010000019">
    <property type="protein sequence ID" value="KAG6474591.1"/>
    <property type="molecule type" value="Genomic_DNA"/>
</dbReference>
<comment type="caution">
    <text evidence="2">The sequence shown here is derived from an EMBL/GenBank/DDBJ whole genome shotgun (WGS) entry which is preliminary data.</text>
</comment>
<accession>A0A8J5CH31</accession>
<feature type="region of interest" description="Disordered" evidence="1">
    <location>
        <begin position="30"/>
        <end position="54"/>
    </location>
</feature>
<name>A0A8J5CH31_ZINOF</name>
<protein>
    <submittedName>
        <fullName evidence="2">Uncharacterized protein</fullName>
    </submittedName>
</protein>
<proteinExistence type="predicted"/>
<organism evidence="2 3">
    <name type="scientific">Zingiber officinale</name>
    <name type="common">Ginger</name>
    <name type="synonym">Amomum zingiber</name>
    <dbReference type="NCBI Taxonomy" id="94328"/>
    <lineage>
        <taxon>Eukaryota</taxon>
        <taxon>Viridiplantae</taxon>
        <taxon>Streptophyta</taxon>
        <taxon>Embryophyta</taxon>
        <taxon>Tracheophyta</taxon>
        <taxon>Spermatophyta</taxon>
        <taxon>Magnoliopsida</taxon>
        <taxon>Liliopsida</taxon>
        <taxon>Zingiberales</taxon>
        <taxon>Zingiberaceae</taxon>
        <taxon>Zingiber</taxon>
    </lineage>
</organism>
<reference evidence="2 3" key="1">
    <citation type="submission" date="2020-08" db="EMBL/GenBank/DDBJ databases">
        <title>Plant Genome Project.</title>
        <authorList>
            <person name="Zhang R.-G."/>
        </authorList>
    </citation>
    <scope>NUCLEOTIDE SEQUENCE [LARGE SCALE GENOMIC DNA]</scope>
    <source>
        <tissue evidence="2">Rhizome</tissue>
    </source>
</reference>
<keyword evidence="3" id="KW-1185">Reference proteome</keyword>
<evidence type="ECO:0000313" key="2">
    <source>
        <dbReference type="EMBL" id="KAG6474591.1"/>
    </source>
</evidence>
<sequence length="145" mass="15321">MVRVSGGGRQPSSFALAGAGANRRLLLSSTSCPPASTTAPPLGGRASQEERSESYSIAAAFDHKTSHTVNVKSNRAASTCFLLKSFGCPTLPSLWHKDSMAFIRLTIRKEEAANLLPSSSPVSEPAAGCSYPPSPALRPPLHHRH</sequence>
<feature type="region of interest" description="Disordered" evidence="1">
    <location>
        <begin position="115"/>
        <end position="145"/>
    </location>
</feature>